<sequence length="480" mass="51037">MVDASSTDQQLIARFRAGDDAAFAQIFDRHRPALVRYAEKILKSSPGNAEDVVQEAMLRTSLALRRDERHIELKPWLYRVTRNSALDELSRLRTDSVALDDDEVHVQLRAAPSTEPEAAVEGRTKLRAVLSDISHLPETQRHALIRREIDGISHQQLATELGTTTQATKNLVLRARTNLVKAEEARSEDCVEVRNDLLEAHDEGRRASASTYRHLAGCKACRNFRSGLKDTRKAAALLIPGPLILIALGVLTGKAAASTAAKATAVKAGATAGAGAVATVGVVGLVGVTTFGPGDPSPQAVSSPALVERVEAGGRIPRGTAIVRATVKLPEGSSSHPVITIPCPPGLKVADLLETRGVTLSTEYAQCTVVGTSPDARVRFVGPALQRPIDATVSILCKLPDDSGSVVAREPGEARAAGTRDTVRVSAPHAYLHVSPDGPVRGSVRLGQPLTLVGTPRDGFQRVVTDQDVRGWVPVSALAR</sequence>
<dbReference type="Pfam" id="PF08281">
    <property type="entry name" value="Sigma70_r4_2"/>
    <property type="match status" value="1"/>
</dbReference>
<dbReference type="InterPro" id="IPR039425">
    <property type="entry name" value="RNA_pol_sigma-70-like"/>
</dbReference>
<dbReference type="Gene3D" id="1.10.10.10">
    <property type="entry name" value="Winged helix-like DNA-binding domain superfamily/Winged helix DNA-binding domain"/>
    <property type="match status" value="1"/>
</dbReference>
<dbReference type="GO" id="GO:0016987">
    <property type="term" value="F:sigma factor activity"/>
    <property type="evidence" value="ECO:0007669"/>
    <property type="project" value="UniProtKB-KW"/>
</dbReference>
<dbReference type="Gene3D" id="1.10.1740.10">
    <property type="match status" value="1"/>
</dbReference>
<dbReference type="InterPro" id="IPR013325">
    <property type="entry name" value="RNA_pol_sigma_r2"/>
</dbReference>
<name>A0A6J4TYP5_9ACTN</name>
<keyword evidence="2" id="KW-0805">Transcription regulation</keyword>
<evidence type="ECO:0000256" key="4">
    <source>
        <dbReference type="ARBA" id="ARBA00023125"/>
    </source>
</evidence>
<dbReference type="InterPro" id="IPR013249">
    <property type="entry name" value="RNA_pol_sigma70_r4_t2"/>
</dbReference>
<accession>A0A6J4TYP5</accession>
<evidence type="ECO:0000313" key="8">
    <source>
        <dbReference type="EMBL" id="CAA9535987.1"/>
    </source>
</evidence>
<dbReference type="InterPro" id="IPR014284">
    <property type="entry name" value="RNA_pol_sigma-70_dom"/>
</dbReference>
<reference evidence="8" key="1">
    <citation type="submission" date="2020-02" db="EMBL/GenBank/DDBJ databases">
        <authorList>
            <person name="Meier V. D."/>
        </authorList>
    </citation>
    <scope>NUCLEOTIDE SEQUENCE</scope>
    <source>
        <strain evidence="8">AVDCRST_MAG85</strain>
    </source>
</reference>
<dbReference type="InterPro" id="IPR007627">
    <property type="entry name" value="RNA_pol_sigma70_r2"/>
</dbReference>
<comment type="similarity">
    <text evidence="1">Belongs to the sigma-70 factor family. ECF subfamily.</text>
</comment>
<keyword evidence="5" id="KW-0804">Transcription</keyword>
<dbReference type="GO" id="GO:0003677">
    <property type="term" value="F:DNA binding"/>
    <property type="evidence" value="ECO:0007669"/>
    <property type="project" value="UniProtKB-KW"/>
</dbReference>
<dbReference type="InterPro" id="IPR013324">
    <property type="entry name" value="RNA_pol_sigma_r3/r4-like"/>
</dbReference>
<gene>
    <name evidence="8" type="ORF">AVDCRST_MAG85-4121</name>
</gene>
<evidence type="ECO:0000256" key="1">
    <source>
        <dbReference type="ARBA" id="ARBA00010641"/>
    </source>
</evidence>
<keyword evidence="3" id="KW-0731">Sigma factor</keyword>
<dbReference type="AlphaFoldDB" id="A0A6J4TYP5"/>
<evidence type="ECO:0000256" key="3">
    <source>
        <dbReference type="ARBA" id="ARBA00023082"/>
    </source>
</evidence>
<organism evidence="8">
    <name type="scientific">uncultured Solirubrobacteraceae bacterium</name>
    <dbReference type="NCBI Taxonomy" id="1162706"/>
    <lineage>
        <taxon>Bacteria</taxon>
        <taxon>Bacillati</taxon>
        <taxon>Actinomycetota</taxon>
        <taxon>Thermoleophilia</taxon>
        <taxon>Solirubrobacterales</taxon>
        <taxon>Solirubrobacteraceae</taxon>
        <taxon>environmental samples</taxon>
    </lineage>
</organism>
<keyword evidence="4" id="KW-0238">DNA-binding</keyword>
<evidence type="ECO:0000259" key="7">
    <source>
        <dbReference type="Pfam" id="PF08281"/>
    </source>
</evidence>
<dbReference type="SUPFAM" id="SSF88946">
    <property type="entry name" value="Sigma2 domain of RNA polymerase sigma factors"/>
    <property type="match status" value="1"/>
</dbReference>
<evidence type="ECO:0000256" key="2">
    <source>
        <dbReference type="ARBA" id="ARBA00023015"/>
    </source>
</evidence>
<dbReference type="NCBIfam" id="TIGR02937">
    <property type="entry name" value="sigma70-ECF"/>
    <property type="match status" value="1"/>
</dbReference>
<proteinExistence type="inferred from homology"/>
<dbReference type="InterPro" id="IPR036388">
    <property type="entry name" value="WH-like_DNA-bd_sf"/>
</dbReference>
<feature type="domain" description="RNA polymerase sigma-70 region 2" evidence="6">
    <location>
        <begin position="27"/>
        <end position="93"/>
    </location>
</feature>
<dbReference type="PANTHER" id="PTHR43133">
    <property type="entry name" value="RNA POLYMERASE ECF-TYPE SIGMA FACTO"/>
    <property type="match status" value="1"/>
</dbReference>
<dbReference type="EMBL" id="CADCVT010000468">
    <property type="protein sequence ID" value="CAA9535987.1"/>
    <property type="molecule type" value="Genomic_DNA"/>
</dbReference>
<protein>
    <recommendedName>
        <fullName evidence="9">RNA polymerase ECF-type sigma factor</fullName>
    </recommendedName>
</protein>
<dbReference type="GO" id="GO:0006352">
    <property type="term" value="P:DNA-templated transcription initiation"/>
    <property type="evidence" value="ECO:0007669"/>
    <property type="project" value="InterPro"/>
</dbReference>
<feature type="domain" description="RNA polymerase sigma factor 70 region 4 type 2" evidence="7">
    <location>
        <begin position="133"/>
        <end position="179"/>
    </location>
</feature>
<dbReference type="SUPFAM" id="SSF88659">
    <property type="entry name" value="Sigma3 and sigma4 domains of RNA polymerase sigma factors"/>
    <property type="match status" value="1"/>
</dbReference>
<evidence type="ECO:0000259" key="6">
    <source>
        <dbReference type="Pfam" id="PF04542"/>
    </source>
</evidence>
<evidence type="ECO:0008006" key="9">
    <source>
        <dbReference type="Google" id="ProtNLM"/>
    </source>
</evidence>
<dbReference type="PANTHER" id="PTHR43133:SF8">
    <property type="entry name" value="RNA POLYMERASE SIGMA FACTOR HI_1459-RELATED"/>
    <property type="match status" value="1"/>
</dbReference>
<dbReference type="Pfam" id="PF04542">
    <property type="entry name" value="Sigma70_r2"/>
    <property type="match status" value="1"/>
</dbReference>
<evidence type="ECO:0000256" key="5">
    <source>
        <dbReference type="ARBA" id="ARBA00023163"/>
    </source>
</evidence>